<dbReference type="InterPro" id="IPR041726">
    <property type="entry name" value="ACAD10_11_N"/>
</dbReference>
<keyword evidence="4" id="KW-0472">Membrane</keyword>
<keyword evidence="7" id="KW-1185">Reference proteome</keyword>
<comment type="caution">
    <text evidence="6">The sequence shown here is derived from an EMBL/GenBank/DDBJ whole genome shotgun (WGS) entry which is preliminary data.</text>
</comment>
<dbReference type="SUPFAM" id="SSF56112">
    <property type="entry name" value="Protein kinase-like (PK-like)"/>
    <property type="match status" value="1"/>
</dbReference>
<evidence type="ECO:0000313" key="7">
    <source>
        <dbReference type="Proteomes" id="UP001280581"/>
    </source>
</evidence>
<organism evidence="6 7">
    <name type="scientific">Pseudopithomyces chartarum</name>
    <dbReference type="NCBI Taxonomy" id="1892770"/>
    <lineage>
        <taxon>Eukaryota</taxon>
        <taxon>Fungi</taxon>
        <taxon>Dikarya</taxon>
        <taxon>Ascomycota</taxon>
        <taxon>Pezizomycotina</taxon>
        <taxon>Dothideomycetes</taxon>
        <taxon>Pleosporomycetidae</taxon>
        <taxon>Pleosporales</taxon>
        <taxon>Massarineae</taxon>
        <taxon>Didymosphaeriaceae</taxon>
        <taxon>Pseudopithomyces</taxon>
    </lineage>
</organism>
<evidence type="ECO:0000256" key="4">
    <source>
        <dbReference type="SAM" id="Phobius"/>
    </source>
</evidence>
<evidence type="ECO:0000259" key="5">
    <source>
        <dbReference type="Pfam" id="PF01636"/>
    </source>
</evidence>
<dbReference type="Pfam" id="PF01636">
    <property type="entry name" value="APH"/>
    <property type="match status" value="1"/>
</dbReference>
<dbReference type="InterPro" id="IPR011009">
    <property type="entry name" value="Kinase-like_dom_sf"/>
</dbReference>
<feature type="domain" description="Aminoglycoside phosphotransferase" evidence="5">
    <location>
        <begin position="214"/>
        <end position="344"/>
    </location>
</feature>
<dbReference type="Pfam" id="PF11807">
    <property type="entry name" value="UstYa"/>
    <property type="match status" value="1"/>
</dbReference>
<dbReference type="Proteomes" id="UP001280581">
    <property type="component" value="Unassembled WGS sequence"/>
</dbReference>
<feature type="transmembrane region" description="Helical" evidence="4">
    <location>
        <begin position="422"/>
        <end position="439"/>
    </location>
</feature>
<dbReference type="CDD" id="cd05154">
    <property type="entry name" value="ACAD10_11_N-like"/>
    <property type="match status" value="1"/>
</dbReference>
<evidence type="ECO:0000313" key="6">
    <source>
        <dbReference type="EMBL" id="KAK3208720.1"/>
    </source>
</evidence>
<keyword evidence="4" id="KW-0812">Transmembrane</keyword>
<protein>
    <recommendedName>
        <fullName evidence="5">Aminoglycoside phosphotransferase domain-containing protein</fullName>
    </recommendedName>
</protein>
<dbReference type="EMBL" id="WVTA01000007">
    <property type="protein sequence ID" value="KAK3208720.1"/>
    <property type="molecule type" value="Genomic_DNA"/>
</dbReference>
<dbReference type="AlphaFoldDB" id="A0AAN6LZ10"/>
<feature type="transmembrane region" description="Helical" evidence="4">
    <location>
        <begin position="48"/>
        <end position="69"/>
    </location>
</feature>
<dbReference type="InterPro" id="IPR002575">
    <property type="entry name" value="Aminoglycoside_PTrfase"/>
</dbReference>
<dbReference type="PANTHER" id="PTHR33365:SF4">
    <property type="entry name" value="CYCLOCHLOROTINE BIOSYNTHESIS PROTEIN O"/>
    <property type="match status" value="1"/>
</dbReference>
<dbReference type="Gene3D" id="3.90.1200.10">
    <property type="match status" value="1"/>
</dbReference>
<dbReference type="InterPro" id="IPR021765">
    <property type="entry name" value="UstYa-like"/>
</dbReference>
<keyword evidence="4" id="KW-1133">Transmembrane helix</keyword>
<reference evidence="6 7" key="1">
    <citation type="submission" date="2021-02" db="EMBL/GenBank/DDBJ databases">
        <title>Genome assembly of Pseudopithomyces chartarum.</title>
        <authorList>
            <person name="Jauregui R."/>
            <person name="Singh J."/>
            <person name="Voisey C."/>
        </authorList>
    </citation>
    <scope>NUCLEOTIDE SEQUENCE [LARGE SCALE GENOMIC DNA]</scope>
    <source>
        <strain evidence="6 7">AGR01</strain>
    </source>
</reference>
<evidence type="ECO:0000256" key="3">
    <source>
        <dbReference type="SAM" id="MobiDB-lite"/>
    </source>
</evidence>
<dbReference type="PANTHER" id="PTHR33365">
    <property type="entry name" value="YALI0B05434P"/>
    <property type="match status" value="1"/>
</dbReference>
<feature type="compositionally biased region" description="Low complexity" evidence="3">
    <location>
        <begin position="17"/>
        <end position="26"/>
    </location>
</feature>
<comment type="pathway">
    <text evidence="1">Mycotoxin biosynthesis.</text>
</comment>
<name>A0AAN6LZ10_9PLEO</name>
<proteinExistence type="inferred from homology"/>
<sequence length="466" mass="52452">MSHPKDYAQVKPAPRNDSPSLSDSLLTPGQEKRYQFTTPPRKENRFRVIAAFVLFLSLGFNAVWFLGLVSGAHETCYATQETRLVMKDQFANVYKKDNKAWTDLQGGSWGTVYTKENRDDGVVRMGGVAMFHQLHCLDSFRHAIQQLQDGHQIGFDHSTDTAAHKGHWPHCFDYLRQILLCQADDTVETSQLAYTGDWIISGFLCRILKDPDLPELSPSDRRLAWFSIIRTLAKLHSIDPDSIGLSSFGKKSNFYARHCTTFSRIEAQQAQVQDIKTGTPLGRAHPAFDEIVAYIRSNLPAERSCIIHGDYKFDNIVLHPTESRVVAVLDWELSTIGHPLMDCVRRRAYTAFYIPNSRTRAALYISNSCTLAALCTPSTCRTRHRDIILQRFEHVQNSLPTTYGVLIACARRIAVCLIACPFSANIAAAPALIALLYACKRIITTIARILTLWNAKSISICINVLF</sequence>
<accession>A0AAN6LZ10</accession>
<evidence type="ECO:0000256" key="2">
    <source>
        <dbReference type="ARBA" id="ARBA00035112"/>
    </source>
</evidence>
<evidence type="ECO:0000256" key="1">
    <source>
        <dbReference type="ARBA" id="ARBA00004685"/>
    </source>
</evidence>
<comment type="similarity">
    <text evidence="2">Belongs to the ustYa family.</text>
</comment>
<feature type="region of interest" description="Disordered" evidence="3">
    <location>
        <begin position="1"/>
        <end position="26"/>
    </location>
</feature>
<gene>
    <name evidence="6" type="ORF">GRF29_77g1740238</name>
</gene>
<dbReference type="GO" id="GO:0043386">
    <property type="term" value="P:mycotoxin biosynthetic process"/>
    <property type="evidence" value="ECO:0007669"/>
    <property type="project" value="InterPro"/>
</dbReference>